<dbReference type="KEGG" id="hsa:57161"/>
<sequence length="131" mass="14677">MSCHHFKGLAPLPHVYTQGNCRPISCLGLTLMPFASSFPEVKVPVMYSHRNIFQLFMSFTTKKKIQSGWSTTLSIFLVRNFLLIIGAAGSCMLQLSTFPLFGSAFSKKGYSSPCRVLRFLDFFLPTVAQKN</sequence>
<organism evidence="2">
    <name type="scientific">Homo sapiens</name>
    <name type="common">Human</name>
    <dbReference type="NCBI Taxonomy" id="9606"/>
    <lineage>
        <taxon>Eukaryota</taxon>
        <taxon>Metazoa</taxon>
        <taxon>Chordata</taxon>
        <taxon>Craniata</taxon>
        <taxon>Vertebrata</taxon>
        <taxon>Euteleostomi</taxon>
        <taxon>Mammalia</taxon>
        <taxon>Eutheria</taxon>
        <taxon>Euarchontoglires</taxon>
        <taxon>Primates</taxon>
        <taxon>Haplorrhini</taxon>
        <taxon>Catarrhini</taxon>
        <taxon>Hominidae</taxon>
        <taxon>Homo</taxon>
    </lineage>
</organism>
<dbReference type="AlphaFoldDB" id="Q9H716"/>
<dbReference type="RefSeq" id="NP_067078.1">
    <property type="nucleotide sequence ID" value="NM_021255.2"/>
</dbReference>
<dbReference type="DisGeNET" id="57161"/>
<accession>Q9H716</accession>
<dbReference type="DNASU" id="57161"/>
<name>Q9H716_HUMAN</name>
<dbReference type="GeneID" id="57161"/>
<protein>
    <submittedName>
        <fullName evidence="2">cDNA: FLJ21555 fis, clone COL06351</fullName>
    </submittedName>
</protein>
<keyword evidence="1" id="KW-1133">Transmembrane helix</keyword>
<dbReference type="CTD" id="57161"/>
<evidence type="ECO:0000256" key="1">
    <source>
        <dbReference type="SAM" id="Phobius"/>
    </source>
</evidence>
<dbReference type="BioGRID-ORCS" id="57161">
    <property type="hits" value="14 hits in 1180 CRISPR screens"/>
</dbReference>
<reference evidence="2" key="1">
    <citation type="submission" date="2000-08" db="EMBL/GenBank/DDBJ databases">
        <title>NEDO human cDNA sequencing project.</title>
        <authorList>
            <person name="Kawabata A."/>
            <person name="Hikiji T."/>
            <person name="Kobatake N."/>
            <person name="Inagaki H."/>
            <person name="Ikema Y."/>
            <person name="Okamoto S."/>
            <person name="Okitani R."/>
            <person name="Ota T."/>
            <person name="Suzuki Y."/>
            <person name="Obayashi M."/>
            <person name="Nishi T."/>
            <person name="Shibahara T."/>
            <person name="Tanaka T."/>
            <person name="Nakamura Y."/>
            <person name="Isogai T."/>
            <person name="Sugano S."/>
        </authorList>
    </citation>
    <scope>NUCLEOTIDE SEQUENCE</scope>
    <source>
        <tissue evidence="2">Colon</tissue>
    </source>
</reference>
<evidence type="ECO:0000313" key="2">
    <source>
        <dbReference type="EMBL" id="BAB15084.1"/>
    </source>
</evidence>
<keyword evidence="1" id="KW-0812">Transmembrane</keyword>
<dbReference type="OrthoDB" id="8801906at2759"/>
<dbReference type="EMBL" id="AK025208">
    <property type="protein sequence ID" value="BAB15084.1"/>
    <property type="molecule type" value="mRNA"/>
</dbReference>
<keyword evidence="1" id="KW-0472">Membrane</keyword>
<feature type="transmembrane region" description="Helical" evidence="1">
    <location>
        <begin position="81"/>
        <end position="101"/>
    </location>
</feature>
<proteinExistence type="evidence at transcript level"/>